<dbReference type="AlphaFoldDB" id="A0A2G9UGF4"/>
<dbReference type="Proteomes" id="UP000230423">
    <property type="component" value="Unassembled WGS sequence"/>
</dbReference>
<sequence>MAPPPSKRTSDFVQLYTQLFNMSDGDWKSVEPIMLDELIGFLNDKKKWLDAQAALMPEDTSSSLLSLPEDIPKPPARGFRKVIPSSHVSADLQANQEVMLINETAKHNVTPSPTRLLRHSLRLRQKDPVSKALGGDSPFIPIRGSPIR</sequence>
<proteinExistence type="predicted"/>
<keyword evidence="2" id="KW-1185">Reference proteome</keyword>
<dbReference type="EMBL" id="KZ346703">
    <property type="protein sequence ID" value="PIO69319.1"/>
    <property type="molecule type" value="Genomic_DNA"/>
</dbReference>
<reference evidence="1 2" key="1">
    <citation type="submission" date="2015-09" db="EMBL/GenBank/DDBJ databases">
        <title>Draft genome of the parasitic nematode Teladorsagia circumcincta isolate WARC Sus (inbred).</title>
        <authorList>
            <person name="Mitreva M."/>
        </authorList>
    </citation>
    <scope>NUCLEOTIDE SEQUENCE [LARGE SCALE GENOMIC DNA]</scope>
    <source>
        <strain evidence="1 2">S</strain>
    </source>
</reference>
<protein>
    <submittedName>
        <fullName evidence="1">Uncharacterized protein</fullName>
    </submittedName>
</protein>
<organism evidence="1 2">
    <name type="scientific">Teladorsagia circumcincta</name>
    <name type="common">Brown stomach worm</name>
    <name type="synonym">Ostertagia circumcincta</name>
    <dbReference type="NCBI Taxonomy" id="45464"/>
    <lineage>
        <taxon>Eukaryota</taxon>
        <taxon>Metazoa</taxon>
        <taxon>Ecdysozoa</taxon>
        <taxon>Nematoda</taxon>
        <taxon>Chromadorea</taxon>
        <taxon>Rhabditida</taxon>
        <taxon>Rhabditina</taxon>
        <taxon>Rhabditomorpha</taxon>
        <taxon>Strongyloidea</taxon>
        <taxon>Trichostrongylidae</taxon>
        <taxon>Teladorsagia</taxon>
    </lineage>
</organism>
<accession>A0A2G9UGF4</accession>
<dbReference type="OrthoDB" id="5863082at2759"/>
<evidence type="ECO:0000313" key="1">
    <source>
        <dbReference type="EMBL" id="PIO69319.1"/>
    </source>
</evidence>
<gene>
    <name evidence="1" type="ORF">TELCIR_08857</name>
</gene>
<evidence type="ECO:0000313" key="2">
    <source>
        <dbReference type="Proteomes" id="UP000230423"/>
    </source>
</evidence>
<name>A0A2G9UGF4_TELCI</name>